<evidence type="ECO:0000313" key="3">
    <source>
        <dbReference type="Proteomes" id="UP000287533"/>
    </source>
</evidence>
<keyword evidence="3" id="KW-1185">Reference proteome</keyword>
<dbReference type="Proteomes" id="UP000287533">
    <property type="component" value="Unassembled WGS sequence"/>
</dbReference>
<keyword evidence="1" id="KW-0812">Transmembrane</keyword>
<dbReference type="EMBL" id="QXGL01000002">
    <property type="protein sequence ID" value="RSX53424.1"/>
    <property type="molecule type" value="Genomic_DNA"/>
</dbReference>
<feature type="transmembrane region" description="Helical" evidence="1">
    <location>
        <begin position="7"/>
        <end position="28"/>
    </location>
</feature>
<accession>A0A430FKJ3</accession>
<gene>
    <name evidence="2" type="ORF">D2E25_0747</name>
</gene>
<dbReference type="AlphaFoldDB" id="A0A430FKJ3"/>
<evidence type="ECO:0000256" key="1">
    <source>
        <dbReference type="SAM" id="Phobius"/>
    </source>
</evidence>
<reference evidence="2 3" key="1">
    <citation type="submission" date="2018-09" db="EMBL/GenBank/DDBJ databases">
        <title>Characterization of the phylogenetic diversity of five novel species belonging to the genus Bifidobacterium.</title>
        <authorList>
            <person name="Lugli G.A."/>
            <person name="Duranti S."/>
            <person name="Milani C."/>
        </authorList>
    </citation>
    <scope>NUCLEOTIDE SEQUENCE [LARGE SCALE GENOMIC DNA]</scope>
    <source>
        <strain evidence="2 3">2034B</strain>
    </source>
</reference>
<keyword evidence="1" id="KW-0472">Membrane</keyword>
<proteinExistence type="predicted"/>
<comment type="caution">
    <text evidence="2">The sequence shown here is derived from an EMBL/GenBank/DDBJ whole genome shotgun (WGS) entry which is preliminary data.</text>
</comment>
<evidence type="ECO:0000313" key="2">
    <source>
        <dbReference type="EMBL" id="RSX53424.1"/>
    </source>
</evidence>
<sequence length="189" mass="20336">MYRRRRIVVGVALLVVIALIIFCIYSLGRGLAAIGDAMTPDEVTRSAVPEPKKTSGVKDCGKNDIKLELTAASQSVPLAGSLDFSATIRYTGSASCLINASNESRVLTISSGNDVIWRSDSCPADSRMLLMAKGDKKTDTITWNTSRTGDTCVENQDDLPKVDRGTYIARLSLKDHPAVTSDPVTITVQ</sequence>
<organism evidence="2 3">
    <name type="scientific">Bifidobacterium goeldii</name>
    <dbReference type="NCBI Taxonomy" id="2306975"/>
    <lineage>
        <taxon>Bacteria</taxon>
        <taxon>Bacillati</taxon>
        <taxon>Actinomycetota</taxon>
        <taxon>Actinomycetes</taxon>
        <taxon>Bifidobacteriales</taxon>
        <taxon>Bifidobacteriaceae</taxon>
        <taxon>Bifidobacterium</taxon>
    </lineage>
</organism>
<keyword evidence="1" id="KW-1133">Transmembrane helix</keyword>
<protein>
    <submittedName>
        <fullName evidence="2">Uncharacterized protein</fullName>
    </submittedName>
</protein>
<name>A0A430FKJ3_9BIFI</name>